<dbReference type="InterPro" id="IPR023614">
    <property type="entry name" value="Porin_dom_sf"/>
</dbReference>
<protein>
    <submittedName>
        <fullName evidence="4">Outer membrane porin, OprD family protein</fullName>
    </submittedName>
</protein>
<evidence type="ECO:0000256" key="2">
    <source>
        <dbReference type="ARBA" id="ARBA00022448"/>
    </source>
</evidence>
<dbReference type="EMBL" id="AOKF01001416">
    <property type="protein sequence ID" value="EPN59848.1"/>
    <property type="molecule type" value="Genomic_DNA"/>
</dbReference>
<proteinExistence type="inferred from homology"/>
<dbReference type="PANTHER" id="PTHR34596">
    <property type="entry name" value="CHITOPORIN"/>
    <property type="match status" value="1"/>
</dbReference>
<evidence type="ECO:0000313" key="5">
    <source>
        <dbReference type="Proteomes" id="UP000018849"/>
    </source>
</evidence>
<gene>
    <name evidence="4" type="ORF">A245_16868</name>
</gene>
<dbReference type="GO" id="GO:0015288">
    <property type="term" value="F:porin activity"/>
    <property type="evidence" value="ECO:0007669"/>
    <property type="project" value="TreeGrafter"/>
</dbReference>
<sequence length="165" mass="18392">MGFFTGKEDGNKLAGDLDNKTTYALLSARYGGSTFYVGLQKLTGDTAWMRVNGTSGGTLANDSYNSSYDNAKEKSWQLRHDYNFAVLGVPGLTMMNRYISGDNVHTGTITDGKEWGRESELAYTVQSGALKNLNVKWRNASIRRDFSVNEFDENRVFISYPISLL</sequence>
<organism evidence="4 5">
    <name type="scientific">Pseudomonas syringae pv. actinidiae ICMP 19096</name>
    <dbReference type="NCBI Taxonomy" id="1194405"/>
    <lineage>
        <taxon>Bacteria</taxon>
        <taxon>Pseudomonadati</taxon>
        <taxon>Pseudomonadota</taxon>
        <taxon>Gammaproteobacteria</taxon>
        <taxon>Pseudomonadales</taxon>
        <taxon>Pseudomonadaceae</taxon>
        <taxon>Pseudomonas</taxon>
        <taxon>Pseudomonas syringae</taxon>
    </lineage>
</organism>
<comment type="similarity">
    <text evidence="1">Belongs to the outer membrane porin (Opr) (TC 1.B.25) family.</text>
</comment>
<comment type="caution">
    <text evidence="4">The sequence shown here is derived from an EMBL/GenBank/DDBJ whole genome shotgun (WGS) entry which is preliminary data.</text>
</comment>
<accession>A0A656JXT8</accession>
<dbReference type="AlphaFoldDB" id="A0A656JXT8"/>
<keyword evidence="2" id="KW-0813">Transport</keyword>
<evidence type="ECO:0000256" key="3">
    <source>
        <dbReference type="ARBA" id="ARBA00022729"/>
    </source>
</evidence>
<evidence type="ECO:0000313" key="4">
    <source>
        <dbReference type="EMBL" id="EPN59848.1"/>
    </source>
</evidence>
<dbReference type="GO" id="GO:0016020">
    <property type="term" value="C:membrane"/>
    <property type="evidence" value="ECO:0007669"/>
    <property type="project" value="InterPro"/>
</dbReference>
<dbReference type="Pfam" id="PF03573">
    <property type="entry name" value="OprD"/>
    <property type="match status" value="1"/>
</dbReference>
<keyword evidence="3" id="KW-0732">Signal</keyword>
<dbReference type="Gene3D" id="2.40.160.10">
    <property type="entry name" value="Porin"/>
    <property type="match status" value="1"/>
</dbReference>
<dbReference type="InterPro" id="IPR005318">
    <property type="entry name" value="OM_porin_bac"/>
</dbReference>
<dbReference type="PANTHER" id="PTHR34596:SF2">
    <property type="entry name" value="CHITOPORIN"/>
    <property type="match status" value="1"/>
</dbReference>
<name>A0A656JXT8_PSESF</name>
<reference evidence="4 5" key="1">
    <citation type="journal article" date="2013" name="PLoS Pathog.">
        <title>Genomic analysis of the Kiwifruit pathogen Pseudomonas syringae pv. actinidiae provides insight into the origins of an emergent plant disease.</title>
        <authorList>
            <person name="McCann H.C."/>
            <person name="Rikkerink E.H."/>
            <person name="Bertels F."/>
            <person name="Fiers M."/>
            <person name="Lu A."/>
            <person name="Rees-George J."/>
            <person name="Andersen M.T."/>
            <person name="Gleave A.P."/>
            <person name="Haubold B."/>
            <person name="Wohlers M.W."/>
            <person name="Guttman D.S."/>
            <person name="Wang P.W."/>
            <person name="Straub C."/>
            <person name="Vanneste J.L."/>
            <person name="Rainey P.B."/>
            <person name="Templeton M.D."/>
        </authorList>
    </citation>
    <scope>NUCLEOTIDE SEQUENCE [LARGE SCALE GENOMIC DNA]</scope>
    <source>
        <strain evidence="4 5">ICMP 19096</strain>
    </source>
</reference>
<evidence type="ECO:0000256" key="1">
    <source>
        <dbReference type="ARBA" id="ARBA00009075"/>
    </source>
</evidence>
<dbReference type="Proteomes" id="UP000018849">
    <property type="component" value="Unassembled WGS sequence"/>
</dbReference>